<proteinExistence type="predicted"/>
<dbReference type="AlphaFoldDB" id="A0A1C7P679"/>
<protein>
    <submittedName>
        <fullName evidence="1">Dihydroorotate dehydrogenase</fullName>
    </submittedName>
</protein>
<sequence length="124" mass="13463">MIQGSGNRGMRSIIYKIVPAVLWQDAREAGEFKGAAIDLSDGFIHFSTADQAKETAARHFAGQDGLLLVAVDGEKLDGKLVFEPSRGGALFPHLYGPLSFEAVLWEKPLPLDADGNHVFPELDQ</sequence>
<organism evidence="1 2">
    <name type="scientific">Pararhizobium polonicum</name>
    <dbReference type="NCBI Taxonomy" id="1612624"/>
    <lineage>
        <taxon>Bacteria</taxon>
        <taxon>Pseudomonadati</taxon>
        <taxon>Pseudomonadota</taxon>
        <taxon>Alphaproteobacteria</taxon>
        <taxon>Hyphomicrobiales</taxon>
        <taxon>Rhizobiaceae</taxon>
        <taxon>Rhizobium/Agrobacterium group</taxon>
        <taxon>Pararhizobium</taxon>
    </lineage>
</organism>
<accession>A0A1C7P679</accession>
<evidence type="ECO:0000313" key="2">
    <source>
        <dbReference type="Proteomes" id="UP000093111"/>
    </source>
</evidence>
<comment type="caution">
    <text evidence="1">The sequence shown here is derived from an EMBL/GenBank/DDBJ whole genome shotgun (WGS) entry which is preliminary data.</text>
</comment>
<dbReference type="PANTHER" id="PTHR34129">
    <property type="entry name" value="BLR1139 PROTEIN"/>
    <property type="match status" value="1"/>
</dbReference>
<dbReference type="EMBL" id="LGLV01000004">
    <property type="protein sequence ID" value="OBZ96677.1"/>
    <property type="molecule type" value="Genomic_DNA"/>
</dbReference>
<evidence type="ECO:0000313" key="1">
    <source>
        <dbReference type="EMBL" id="OBZ96677.1"/>
    </source>
</evidence>
<dbReference type="PATRIC" id="fig|1612624.7.peg.559"/>
<dbReference type="Gene3D" id="3.20.170.20">
    <property type="entry name" value="Protein of unknown function DUF952"/>
    <property type="match status" value="1"/>
</dbReference>
<reference evidence="1 2" key="1">
    <citation type="journal article" date="2016" name="Syst. Appl. Microbiol.">
        <title>Pararhizobium polonicum sp. nov. isolated from tumors on stone fruit rootstocks.</title>
        <authorList>
            <person name="Pulawska J."/>
            <person name="Kuzmanovic N."/>
            <person name="Willems A."/>
            <person name="Pothier J.F."/>
        </authorList>
    </citation>
    <scope>NUCLEOTIDE SEQUENCE [LARGE SCALE GENOMIC DNA]</scope>
    <source>
        <strain evidence="1 2">F5.1</strain>
    </source>
</reference>
<dbReference type="Pfam" id="PF06108">
    <property type="entry name" value="DUF952"/>
    <property type="match status" value="1"/>
</dbReference>
<dbReference type="InterPro" id="IPR009297">
    <property type="entry name" value="DUF952"/>
</dbReference>
<gene>
    <name evidence="1" type="ORF">ADU59_02705</name>
</gene>
<dbReference type="Proteomes" id="UP000093111">
    <property type="component" value="Unassembled WGS sequence"/>
</dbReference>
<dbReference type="SUPFAM" id="SSF56399">
    <property type="entry name" value="ADP-ribosylation"/>
    <property type="match status" value="1"/>
</dbReference>
<keyword evidence="2" id="KW-1185">Reference proteome</keyword>
<name>A0A1C7P679_9HYPH</name>
<dbReference type="STRING" id="1612624.ADU59_02705"/>
<dbReference type="PANTHER" id="PTHR34129:SF1">
    <property type="entry name" value="DUF952 DOMAIN-CONTAINING PROTEIN"/>
    <property type="match status" value="1"/>
</dbReference>